<evidence type="ECO:0000313" key="5">
    <source>
        <dbReference type="EMBL" id="MFD1166035.1"/>
    </source>
</evidence>
<dbReference type="PANTHER" id="PTHR43280:SF27">
    <property type="entry name" value="TRANSCRIPTIONAL REGULATOR MTLR"/>
    <property type="match status" value="1"/>
</dbReference>
<evidence type="ECO:0000256" key="2">
    <source>
        <dbReference type="ARBA" id="ARBA00023125"/>
    </source>
</evidence>
<reference evidence="6" key="1">
    <citation type="journal article" date="2019" name="Int. J. Syst. Evol. Microbiol.">
        <title>The Global Catalogue of Microorganisms (GCM) 10K type strain sequencing project: providing services to taxonomists for standard genome sequencing and annotation.</title>
        <authorList>
            <consortium name="The Broad Institute Genomics Platform"/>
            <consortium name="The Broad Institute Genome Sequencing Center for Infectious Disease"/>
            <person name="Wu L."/>
            <person name="Ma J."/>
        </authorList>
    </citation>
    <scope>NUCLEOTIDE SEQUENCE [LARGE SCALE GENOMIC DNA]</scope>
    <source>
        <strain evidence="6">CCUG 52468</strain>
    </source>
</reference>
<dbReference type="PROSITE" id="PS01124">
    <property type="entry name" value="HTH_ARAC_FAMILY_2"/>
    <property type="match status" value="1"/>
</dbReference>
<comment type="caution">
    <text evidence="5">The sequence shown here is derived from an EMBL/GenBank/DDBJ whole genome shotgun (WGS) entry which is preliminary data.</text>
</comment>
<dbReference type="InterPro" id="IPR009057">
    <property type="entry name" value="Homeodomain-like_sf"/>
</dbReference>
<evidence type="ECO:0000313" key="6">
    <source>
        <dbReference type="Proteomes" id="UP001597205"/>
    </source>
</evidence>
<evidence type="ECO:0000259" key="4">
    <source>
        <dbReference type="PROSITE" id="PS01124"/>
    </source>
</evidence>
<keyword evidence="2" id="KW-0238">DNA-binding</keyword>
<dbReference type="PRINTS" id="PR00032">
    <property type="entry name" value="HTHARAC"/>
</dbReference>
<dbReference type="RefSeq" id="WP_380896404.1">
    <property type="nucleotide sequence ID" value="NZ_JBHTKY010000014.1"/>
</dbReference>
<dbReference type="PROSITE" id="PS00041">
    <property type="entry name" value="HTH_ARAC_FAMILY_1"/>
    <property type="match status" value="1"/>
</dbReference>
<dbReference type="Gene3D" id="1.10.10.60">
    <property type="entry name" value="Homeodomain-like"/>
    <property type="match status" value="1"/>
</dbReference>
<dbReference type="SMART" id="SM00342">
    <property type="entry name" value="HTH_ARAC"/>
    <property type="match status" value="1"/>
</dbReference>
<sequence>MICSTWCSFSDFVKEVRISFACKRLEDESHSIESISYESGFPSLTNFNKQFKQITGKTPKEYREEYFRILNTK</sequence>
<dbReference type="EMBL" id="JBHTKY010000014">
    <property type="protein sequence ID" value="MFD1166035.1"/>
    <property type="molecule type" value="Genomic_DNA"/>
</dbReference>
<dbReference type="SUPFAM" id="SSF46689">
    <property type="entry name" value="Homeodomain-like"/>
    <property type="match status" value="1"/>
</dbReference>
<protein>
    <submittedName>
        <fullName evidence="5">Helix-turn-helix domain-containing protein</fullName>
    </submittedName>
</protein>
<keyword evidence="1" id="KW-0805">Transcription regulation</keyword>
<evidence type="ECO:0000256" key="1">
    <source>
        <dbReference type="ARBA" id="ARBA00023015"/>
    </source>
</evidence>
<dbReference type="Proteomes" id="UP001597205">
    <property type="component" value="Unassembled WGS sequence"/>
</dbReference>
<keyword evidence="3" id="KW-0804">Transcription</keyword>
<evidence type="ECO:0000256" key="3">
    <source>
        <dbReference type="ARBA" id="ARBA00023163"/>
    </source>
</evidence>
<gene>
    <name evidence="5" type="ORF">ACFQ2C_10510</name>
</gene>
<feature type="domain" description="HTH araC/xylS-type" evidence="4">
    <location>
        <begin position="8"/>
        <end position="65"/>
    </location>
</feature>
<dbReference type="Pfam" id="PF12833">
    <property type="entry name" value="HTH_18"/>
    <property type="match status" value="1"/>
</dbReference>
<name>A0ABW3RLE7_9SPHI</name>
<dbReference type="InterPro" id="IPR018062">
    <property type="entry name" value="HTH_AraC-typ_CS"/>
</dbReference>
<dbReference type="InterPro" id="IPR018060">
    <property type="entry name" value="HTH_AraC"/>
</dbReference>
<dbReference type="PANTHER" id="PTHR43280">
    <property type="entry name" value="ARAC-FAMILY TRANSCRIPTIONAL REGULATOR"/>
    <property type="match status" value="1"/>
</dbReference>
<organism evidence="5 6">
    <name type="scientific">Sphingobacterium daejeonense</name>
    <dbReference type="NCBI Taxonomy" id="371142"/>
    <lineage>
        <taxon>Bacteria</taxon>
        <taxon>Pseudomonadati</taxon>
        <taxon>Bacteroidota</taxon>
        <taxon>Sphingobacteriia</taxon>
        <taxon>Sphingobacteriales</taxon>
        <taxon>Sphingobacteriaceae</taxon>
        <taxon>Sphingobacterium</taxon>
    </lineage>
</organism>
<accession>A0ABW3RLE7</accession>
<proteinExistence type="predicted"/>
<keyword evidence="6" id="KW-1185">Reference proteome</keyword>
<dbReference type="InterPro" id="IPR020449">
    <property type="entry name" value="Tscrpt_reg_AraC-type_HTH"/>
</dbReference>